<accession>A0A329T6Y5</accession>
<dbReference type="EMBL" id="RCMK01000019">
    <property type="protein sequence ID" value="KAG2953929.1"/>
    <property type="molecule type" value="Genomic_DNA"/>
</dbReference>
<evidence type="ECO:0000313" key="2">
    <source>
        <dbReference type="EMBL" id="KAG2869293.1"/>
    </source>
</evidence>
<dbReference type="EMBL" id="MJFZ01000001">
    <property type="protein sequence ID" value="RAW43762.1"/>
    <property type="molecule type" value="Genomic_DNA"/>
</dbReference>
<dbReference type="Proteomes" id="UP000735874">
    <property type="component" value="Unassembled WGS sequence"/>
</dbReference>
<reference evidence="7 8" key="1">
    <citation type="submission" date="2018-01" db="EMBL/GenBank/DDBJ databases">
        <title>Draft genome of the strawberry crown rot pathogen Phytophthora cactorum.</title>
        <authorList>
            <person name="Armitage A.D."/>
            <person name="Lysoe E."/>
            <person name="Nellist C.F."/>
            <person name="Harrison R.J."/>
            <person name="Brurberg M.B."/>
        </authorList>
    </citation>
    <scope>NUCLEOTIDE SEQUENCE [LARGE SCALE GENOMIC DNA]</scope>
    <source>
        <strain evidence="7 8">10300</strain>
    </source>
</reference>
<dbReference type="EMBL" id="RCMG01000003">
    <property type="protein sequence ID" value="KAG2869293.1"/>
    <property type="molecule type" value="Genomic_DNA"/>
</dbReference>
<dbReference type="Proteomes" id="UP000760860">
    <property type="component" value="Unassembled WGS sequence"/>
</dbReference>
<dbReference type="Proteomes" id="UP000774804">
    <property type="component" value="Unassembled WGS sequence"/>
</dbReference>
<proteinExistence type="predicted"/>
<evidence type="ECO:0000313" key="4">
    <source>
        <dbReference type="EMBL" id="KAG2953929.1"/>
    </source>
</evidence>
<feature type="domain" description="PiggyBac transposable element-derived protein" evidence="1">
    <location>
        <begin position="2"/>
        <end position="141"/>
    </location>
</feature>
<dbReference type="STRING" id="29920.A0A329T6Y5"/>
<name>A0A329T6Y5_9STRA</name>
<dbReference type="Proteomes" id="UP000697107">
    <property type="component" value="Unassembled WGS sequence"/>
</dbReference>
<dbReference type="PANTHER" id="PTHR46599">
    <property type="entry name" value="PIGGYBAC TRANSPOSABLE ELEMENT-DERIVED PROTEIN 4"/>
    <property type="match status" value="1"/>
</dbReference>
<dbReference type="EMBL" id="RCMV01000023">
    <property type="protein sequence ID" value="KAG3227987.1"/>
    <property type="molecule type" value="Genomic_DNA"/>
</dbReference>
<evidence type="ECO:0000313" key="5">
    <source>
        <dbReference type="EMBL" id="KAG2998753.1"/>
    </source>
</evidence>
<dbReference type="PANTHER" id="PTHR46599:SF3">
    <property type="entry name" value="PIGGYBAC TRANSPOSABLE ELEMENT-DERIVED PROTEIN 4"/>
    <property type="match status" value="1"/>
</dbReference>
<comment type="caution">
    <text evidence="7">The sequence shown here is derived from an EMBL/GenBank/DDBJ whole genome shotgun (WGS) entry which is preliminary data.</text>
</comment>
<evidence type="ECO:0000313" key="3">
    <source>
        <dbReference type="EMBL" id="KAG2944686.1"/>
    </source>
</evidence>
<dbReference type="EMBL" id="RCMI01000002">
    <property type="protein sequence ID" value="KAG2944686.1"/>
    <property type="molecule type" value="Genomic_DNA"/>
</dbReference>
<evidence type="ECO:0000313" key="6">
    <source>
        <dbReference type="EMBL" id="KAG3227987.1"/>
    </source>
</evidence>
<protein>
    <recommendedName>
        <fullName evidence="1">PiggyBac transposable element-derived protein domain-containing protein</fullName>
    </recommendedName>
</protein>
<dbReference type="OrthoDB" id="122438at2759"/>
<sequence length="144" mass="16765">MRLVVTDRFYVSVPLSMQLMTMGFYSIGTVRTDRQGLSHQLLPKKKIGDKKQPLMIPKNRLTSIERGTFMVPDAVHVPKMRLLRWWDTREGHILSTGGSVEFDRIVRREKLTGEQMEVACPRIVKDYQTYMGGADFHDQLRLQR</sequence>
<keyword evidence="8" id="KW-1185">Reference proteome</keyword>
<dbReference type="Pfam" id="PF13843">
    <property type="entry name" value="DDE_Tnp_1_7"/>
    <property type="match status" value="1"/>
</dbReference>
<dbReference type="Proteomes" id="UP000251314">
    <property type="component" value="Unassembled WGS sequence"/>
</dbReference>
<dbReference type="VEuPathDB" id="FungiDB:PC110_g52"/>
<dbReference type="InterPro" id="IPR029526">
    <property type="entry name" value="PGBD"/>
</dbReference>
<organism evidence="7 8">
    <name type="scientific">Phytophthora cactorum</name>
    <dbReference type="NCBI Taxonomy" id="29920"/>
    <lineage>
        <taxon>Eukaryota</taxon>
        <taxon>Sar</taxon>
        <taxon>Stramenopiles</taxon>
        <taxon>Oomycota</taxon>
        <taxon>Peronosporomycetes</taxon>
        <taxon>Peronosporales</taxon>
        <taxon>Peronosporaceae</taxon>
        <taxon>Phytophthora</taxon>
    </lineage>
</organism>
<evidence type="ECO:0000313" key="8">
    <source>
        <dbReference type="Proteomes" id="UP000251314"/>
    </source>
</evidence>
<dbReference type="Proteomes" id="UP000736787">
    <property type="component" value="Unassembled WGS sequence"/>
</dbReference>
<gene>
    <name evidence="7" type="ORF">PC110_g52</name>
    <name evidence="2" type="ORF">PC113_g313</name>
    <name evidence="3" type="ORF">PC115_g178</name>
    <name evidence="4" type="ORF">PC117_g1589</name>
    <name evidence="5" type="ORF">PC118_g1108</name>
    <name evidence="6" type="ORF">PC129_g1494</name>
</gene>
<reference evidence="2" key="2">
    <citation type="submission" date="2018-10" db="EMBL/GenBank/DDBJ databases">
        <title>Effector identification in a new, highly contiguous assembly of the strawberry crown rot pathogen Phytophthora cactorum.</title>
        <authorList>
            <person name="Armitage A.D."/>
            <person name="Nellist C.F."/>
            <person name="Bates H."/>
            <person name="Vickerstaff R.J."/>
            <person name="Harrison R.J."/>
        </authorList>
    </citation>
    <scope>NUCLEOTIDE SEQUENCE</scope>
    <source>
        <strain evidence="2">15-7</strain>
        <strain evidence="3">4032</strain>
        <strain evidence="4">4040</strain>
        <strain evidence="5">P415</strain>
        <strain evidence="6">P421</strain>
    </source>
</reference>
<dbReference type="AlphaFoldDB" id="A0A329T6Y5"/>
<evidence type="ECO:0000313" key="7">
    <source>
        <dbReference type="EMBL" id="RAW43762.1"/>
    </source>
</evidence>
<dbReference type="EMBL" id="RCML01000013">
    <property type="protein sequence ID" value="KAG2998753.1"/>
    <property type="molecule type" value="Genomic_DNA"/>
</dbReference>
<evidence type="ECO:0000259" key="1">
    <source>
        <dbReference type="Pfam" id="PF13843"/>
    </source>
</evidence>